<dbReference type="Proteomes" id="UP000030949">
    <property type="component" value="Unassembled WGS sequence"/>
</dbReference>
<evidence type="ECO:0000313" key="2">
    <source>
        <dbReference type="EMBL" id="KHK65074.1"/>
    </source>
</evidence>
<dbReference type="OrthoDB" id="6548477at2"/>
<dbReference type="InterPro" id="IPR048207">
    <property type="entry name" value="HprT-like"/>
</dbReference>
<organism evidence="2 3">
    <name type="scientific">Pseudomonas frederiksbergensis</name>
    <dbReference type="NCBI Taxonomy" id="104087"/>
    <lineage>
        <taxon>Bacteria</taxon>
        <taxon>Pseudomonadati</taxon>
        <taxon>Pseudomonadota</taxon>
        <taxon>Gammaproteobacteria</taxon>
        <taxon>Pseudomonadales</taxon>
        <taxon>Pseudomonadaceae</taxon>
        <taxon>Pseudomonas</taxon>
    </lineage>
</organism>
<gene>
    <name evidence="2" type="ORF">JZ00_08500</name>
</gene>
<sequence>MSRTLKLLVLLLSLPVFAGCANRWGCEGDACDRAEPDTGRLVIWWSPGMRGGLGSPEHPLDHTVVPLEN</sequence>
<accession>A0A0B1Z1Z2</accession>
<feature type="signal peptide" evidence="1">
    <location>
        <begin position="1"/>
        <end position="18"/>
    </location>
</feature>
<dbReference type="AlphaFoldDB" id="A0A0B1Z1Z2"/>
<comment type="caution">
    <text evidence="2">The sequence shown here is derived from an EMBL/GenBank/DDBJ whole genome shotgun (WGS) entry which is preliminary data.</text>
</comment>
<name>A0A0B1Z1Z2_9PSED</name>
<feature type="chain" id="PRO_5002068416" evidence="1">
    <location>
        <begin position="19"/>
        <end position="69"/>
    </location>
</feature>
<reference evidence="3" key="1">
    <citation type="submission" date="2015-03" db="EMBL/GenBank/DDBJ databases">
        <title>Pseudomonas frederiksbergensis hydrocarbon degrader.</title>
        <authorList>
            <person name="Brown L.M."/>
            <person name="Ruiz O.N."/>
            <person name="Mueller S."/>
            <person name="Gunasekera T.S."/>
        </authorList>
    </citation>
    <scope>NUCLEOTIDE SEQUENCE [LARGE SCALE GENOMIC DNA]</scope>
    <source>
        <strain evidence="3">SI8</strain>
    </source>
</reference>
<dbReference type="PROSITE" id="PS51257">
    <property type="entry name" value="PROKAR_LIPOPROTEIN"/>
    <property type="match status" value="1"/>
</dbReference>
<evidence type="ECO:0000313" key="3">
    <source>
        <dbReference type="Proteomes" id="UP000030949"/>
    </source>
</evidence>
<proteinExistence type="predicted"/>
<keyword evidence="1" id="KW-0732">Signal</keyword>
<protein>
    <submittedName>
        <fullName evidence="2">Type III secretion protein</fullName>
    </submittedName>
</protein>
<dbReference type="EMBL" id="JQGJ01000004">
    <property type="protein sequence ID" value="KHK65074.1"/>
    <property type="molecule type" value="Genomic_DNA"/>
</dbReference>
<dbReference type="NCBIfam" id="NF041532">
    <property type="entry name" value="HprT"/>
    <property type="match status" value="1"/>
</dbReference>
<evidence type="ECO:0000256" key="1">
    <source>
        <dbReference type="SAM" id="SignalP"/>
    </source>
</evidence>
<dbReference type="RefSeq" id="WP_039590386.1">
    <property type="nucleotide sequence ID" value="NZ_CP142104.1"/>
</dbReference>